<dbReference type="EMBL" id="MU277188">
    <property type="protein sequence ID" value="KAI0068358.1"/>
    <property type="molecule type" value="Genomic_DNA"/>
</dbReference>
<evidence type="ECO:0000313" key="2">
    <source>
        <dbReference type="Proteomes" id="UP000814140"/>
    </source>
</evidence>
<proteinExistence type="predicted"/>
<organism evidence="1 2">
    <name type="scientific">Artomyces pyxidatus</name>
    <dbReference type="NCBI Taxonomy" id="48021"/>
    <lineage>
        <taxon>Eukaryota</taxon>
        <taxon>Fungi</taxon>
        <taxon>Dikarya</taxon>
        <taxon>Basidiomycota</taxon>
        <taxon>Agaricomycotina</taxon>
        <taxon>Agaricomycetes</taxon>
        <taxon>Russulales</taxon>
        <taxon>Auriscalpiaceae</taxon>
        <taxon>Artomyces</taxon>
    </lineage>
</organism>
<comment type="caution">
    <text evidence="1">The sequence shown here is derived from an EMBL/GenBank/DDBJ whole genome shotgun (WGS) entry which is preliminary data.</text>
</comment>
<gene>
    <name evidence="1" type="ORF">BV25DRAFT_1846343</name>
</gene>
<dbReference type="Proteomes" id="UP000814140">
    <property type="component" value="Unassembled WGS sequence"/>
</dbReference>
<accession>A0ACB8TIS3</accession>
<keyword evidence="2" id="KW-1185">Reference proteome</keyword>
<reference evidence="1" key="1">
    <citation type="submission" date="2021-03" db="EMBL/GenBank/DDBJ databases">
        <authorList>
            <consortium name="DOE Joint Genome Institute"/>
            <person name="Ahrendt S."/>
            <person name="Looney B.P."/>
            <person name="Miyauchi S."/>
            <person name="Morin E."/>
            <person name="Drula E."/>
            <person name="Courty P.E."/>
            <person name="Chicoki N."/>
            <person name="Fauchery L."/>
            <person name="Kohler A."/>
            <person name="Kuo A."/>
            <person name="Labutti K."/>
            <person name="Pangilinan J."/>
            <person name="Lipzen A."/>
            <person name="Riley R."/>
            <person name="Andreopoulos W."/>
            <person name="He G."/>
            <person name="Johnson J."/>
            <person name="Barry K.W."/>
            <person name="Grigoriev I.V."/>
            <person name="Nagy L."/>
            <person name="Hibbett D."/>
            <person name="Henrissat B."/>
            <person name="Matheny P.B."/>
            <person name="Labbe J."/>
            <person name="Martin F."/>
        </authorList>
    </citation>
    <scope>NUCLEOTIDE SEQUENCE</scope>
    <source>
        <strain evidence="1">HHB10654</strain>
    </source>
</reference>
<name>A0ACB8TIS3_9AGAM</name>
<protein>
    <submittedName>
        <fullName evidence="1">Uncharacterized protein</fullName>
    </submittedName>
</protein>
<evidence type="ECO:0000313" key="1">
    <source>
        <dbReference type="EMBL" id="KAI0068358.1"/>
    </source>
</evidence>
<reference evidence="1" key="2">
    <citation type="journal article" date="2022" name="New Phytol.">
        <title>Evolutionary transition to the ectomycorrhizal habit in the genomes of a hyperdiverse lineage of mushroom-forming fungi.</title>
        <authorList>
            <person name="Looney B."/>
            <person name="Miyauchi S."/>
            <person name="Morin E."/>
            <person name="Drula E."/>
            <person name="Courty P.E."/>
            <person name="Kohler A."/>
            <person name="Kuo A."/>
            <person name="LaButti K."/>
            <person name="Pangilinan J."/>
            <person name="Lipzen A."/>
            <person name="Riley R."/>
            <person name="Andreopoulos W."/>
            <person name="He G."/>
            <person name="Johnson J."/>
            <person name="Nolan M."/>
            <person name="Tritt A."/>
            <person name="Barry K.W."/>
            <person name="Grigoriev I.V."/>
            <person name="Nagy L.G."/>
            <person name="Hibbett D."/>
            <person name="Henrissat B."/>
            <person name="Matheny P.B."/>
            <person name="Labbe J."/>
            <person name="Martin F.M."/>
        </authorList>
    </citation>
    <scope>NUCLEOTIDE SEQUENCE</scope>
    <source>
        <strain evidence="1">HHB10654</strain>
    </source>
</reference>
<sequence length="301" mass="33691">MYMLWVILAVIIAACFVFYMLGKTSDPYGTFHLALNERPGETGQPHTEWLNMGFWKETDVFPDACQALALRLCQAATLRPRGRVLDVGHGSGDSLLLHLSHPALPRPRFLCGITSLPSHHARSQERVDHILSSQPILNNETEVILYADDALWRPHSPKHPLAPDSELQFDSVLALDCAYHFRTRSDFLRQSFSRLAPGGRIALADICFLAPPSSASILLLSSILRVMPRENIVTKEAYVKELEDIGYVDVLLEDITQWVFPGFRTFLKTQGLSWRFFAGMIGQLQGLGVCFVVVSGSRKTL</sequence>